<reference evidence="9" key="1">
    <citation type="submission" date="2017-10" db="EMBL/GenBank/DDBJ databases">
        <title>Completed PacBio SMRT sequence of Methylosinus trichosporium OB3b reveals presence of a third large plasmid.</title>
        <authorList>
            <person name="Charles T.C."/>
            <person name="Lynch M.D.J."/>
            <person name="Heil J.R."/>
            <person name="Cheng J."/>
        </authorList>
    </citation>
    <scope>NUCLEOTIDE SEQUENCE [LARGE SCALE GENOMIC DNA]</scope>
    <source>
        <strain evidence="9">OB3b</strain>
        <plasmid evidence="9">pob3b1</plasmid>
    </source>
</reference>
<dbReference type="Gene3D" id="2.40.30.170">
    <property type="match status" value="1"/>
</dbReference>
<feature type="domain" description="Multidrug resistance protein MdtA-like C-terminal permuted SH3" evidence="7">
    <location>
        <begin position="326"/>
        <end position="387"/>
    </location>
</feature>
<dbReference type="InterPro" id="IPR058625">
    <property type="entry name" value="MdtA-like_BSH"/>
</dbReference>
<name>A0A2D2D6R1_METT3</name>
<keyword evidence="3" id="KW-0175">Coiled coil</keyword>
<dbReference type="SUPFAM" id="SSF111369">
    <property type="entry name" value="HlyD-like secretion proteins"/>
    <property type="match status" value="1"/>
</dbReference>
<evidence type="ECO:0000259" key="6">
    <source>
        <dbReference type="Pfam" id="PF25944"/>
    </source>
</evidence>
<dbReference type="GO" id="GO:0005886">
    <property type="term" value="C:plasma membrane"/>
    <property type="evidence" value="ECO:0007669"/>
    <property type="project" value="UniProtKB-SubCell"/>
</dbReference>
<dbReference type="Pfam" id="PF25967">
    <property type="entry name" value="RND-MFP_C"/>
    <property type="match status" value="1"/>
</dbReference>
<dbReference type="KEGG" id="mtw:CQW49_21905"/>
<evidence type="ECO:0000256" key="2">
    <source>
        <dbReference type="ARBA" id="ARBA00009477"/>
    </source>
</evidence>
<dbReference type="EMBL" id="CP023738">
    <property type="protein sequence ID" value="ATQ70645.1"/>
    <property type="molecule type" value="Genomic_DNA"/>
</dbReference>
<dbReference type="GO" id="GO:0022857">
    <property type="term" value="F:transmembrane transporter activity"/>
    <property type="evidence" value="ECO:0007669"/>
    <property type="project" value="InterPro"/>
</dbReference>
<evidence type="ECO:0000256" key="3">
    <source>
        <dbReference type="SAM" id="Coils"/>
    </source>
</evidence>
<comment type="similarity">
    <text evidence="2">Belongs to the membrane fusion protein (MFP) (TC 8.A.1) family.</text>
</comment>
<feature type="domain" description="Multidrug resistance protein MdtA-like barrel-sandwich hybrid" evidence="5">
    <location>
        <begin position="86"/>
        <end position="228"/>
    </location>
</feature>
<dbReference type="Gene3D" id="2.40.420.20">
    <property type="match status" value="1"/>
</dbReference>
<dbReference type="AlphaFoldDB" id="A0A2D2D6R1"/>
<evidence type="ECO:0000256" key="1">
    <source>
        <dbReference type="ARBA" id="ARBA00004196"/>
    </source>
</evidence>
<evidence type="ECO:0000313" key="9">
    <source>
        <dbReference type="Proteomes" id="UP000230709"/>
    </source>
</evidence>
<proteinExistence type="inferred from homology"/>
<dbReference type="InterPro" id="IPR058627">
    <property type="entry name" value="MdtA-like_C"/>
</dbReference>
<dbReference type="InterPro" id="IPR058626">
    <property type="entry name" value="MdtA-like_b-barrel"/>
</dbReference>
<dbReference type="InterPro" id="IPR058624">
    <property type="entry name" value="MdtA-like_HH"/>
</dbReference>
<evidence type="ECO:0000259" key="4">
    <source>
        <dbReference type="Pfam" id="PF25876"/>
    </source>
</evidence>
<dbReference type="Gene3D" id="2.40.50.100">
    <property type="match status" value="1"/>
</dbReference>
<feature type="domain" description="Multidrug resistance protein MdtA-like alpha-helical hairpin" evidence="4">
    <location>
        <begin position="126"/>
        <end position="195"/>
    </location>
</feature>
<dbReference type="Pfam" id="PF25876">
    <property type="entry name" value="HH_MFP_RND"/>
    <property type="match status" value="1"/>
</dbReference>
<dbReference type="Gene3D" id="1.10.287.470">
    <property type="entry name" value="Helix hairpin bin"/>
    <property type="match status" value="1"/>
</dbReference>
<dbReference type="RefSeq" id="WP_003613829.1">
    <property type="nucleotide sequence ID" value="NZ_ADVE02000002.1"/>
</dbReference>
<keyword evidence="9" id="KW-1185">Reference proteome</keyword>
<gene>
    <name evidence="8" type="ORF">CQW49_21905</name>
</gene>
<comment type="subcellular location">
    <subcellularLocation>
        <location evidence="1">Cell envelope</location>
    </subcellularLocation>
</comment>
<feature type="domain" description="Multidrug resistance protein MdtA-like beta-barrel" evidence="6">
    <location>
        <begin position="232"/>
        <end position="322"/>
    </location>
</feature>
<accession>A0A2D2D6R1</accession>
<evidence type="ECO:0000259" key="7">
    <source>
        <dbReference type="Pfam" id="PF25967"/>
    </source>
</evidence>
<feature type="coiled-coil region" evidence="3">
    <location>
        <begin position="164"/>
        <end position="191"/>
    </location>
</feature>
<dbReference type="NCBIfam" id="TIGR01730">
    <property type="entry name" value="RND_mfp"/>
    <property type="match status" value="1"/>
</dbReference>
<dbReference type="Pfam" id="PF25944">
    <property type="entry name" value="Beta-barrel_RND"/>
    <property type="match status" value="1"/>
</dbReference>
<keyword evidence="8" id="KW-0614">Plasmid</keyword>
<dbReference type="InterPro" id="IPR006143">
    <property type="entry name" value="RND_pump_MFP"/>
</dbReference>
<evidence type="ECO:0000313" key="8">
    <source>
        <dbReference type="EMBL" id="ATQ70645.1"/>
    </source>
</evidence>
<dbReference type="STRING" id="595536.GCA_000178815_00132"/>
<dbReference type="PANTHER" id="PTHR30158">
    <property type="entry name" value="ACRA/E-RELATED COMPONENT OF DRUG EFFLUX TRANSPORTER"/>
    <property type="match status" value="1"/>
</dbReference>
<dbReference type="GO" id="GO:0046677">
    <property type="term" value="P:response to antibiotic"/>
    <property type="evidence" value="ECO:0007669"/>
    <property type="project" value="TreeGrafter"/>
</dbReference>
<dbReference type="Proteomes" id="UP000230709">
    <property type="component" value="Plasmid pOB3b1"/>
</dbReference>
<dbReference type="Pfam" id="PF25917">
    <property type="entry name" value="BSH_RND"/>
    <property type="match status" value="1"/>
</dbReference>
<sequence length="411" mass="43686">MMSTRHRAPSSPLIVTNPEARISRPAAAGLFGGFFALLSLAVAANCEQALAAEPTRPPAQAGYVVVHLQPITRVTELPGRTTAVLTAEVRPQVNGVVLKRLFEEGSEVKEGQQLYQIDPALYQAAYDSTVATLARNRATLQAANAKAARYKSLSSMKAVSKQDLDDAVATAQQAEADIAIAQASISQAKINLSYTKVLAPISGRIGRSTVTPGALVIANQSNVLATVTQLDPIYVDVTQSATTLLRLRKALASGEIESVGRGAAKVTLKLEDNSTYDVPGKLQFSEVTVDEGTGTVLMRAIFPNPKHLLLPGMYVHASLQEGVDRNGILVPQQAVSRNTHGDATVLLIGDDDKASLRVIQTGQAIDDQWIVIGGLRAGERVIVDGLQNIRPGDVVRPVAVEDAAIRPDKRS</sequence>
<dbReference type="FunFam" id="2.40.420.20:FF:000001">
    <property type="entry name" value="Efflux RND transporter periplasmic adaptor subunit"/>
    <property type="match status" value="1"/>
</dbReference>
<organism evidence="8 9">
    <name type="scientific">Methylosinus trichosporium (strain ATCC 35070 / NCIMB 11131 / UNIQEM 75 / OB3b)</name>
    <dbReference type="NCBI Taxonomy" id="595536"/>
    <lineage>
        <taxon>Bacteria</taxon>
        <taxon>Pseudomonadati</taxon>
        <taxon>Pseudomonadota</taxon>
        <taxon>Alphaproteobacteria</taxon>
        <taxon>Hyphomicrobiales</taxon>
        <taxon>Methylocystaceae</taxon>
        <taxon>Methylosinus</taxon>
    </lineage>
</organism>
<geneLocation type="plasmid" evidence="9">
    <name>pob3b1</name>
</geneLocation>
<dbReference type="PANTHER" id="PTHR30158:SF3">
    <property type="entry name" value="MULTIDRUG EFFLUX PUMP SUBUNIT ACRA-RELATED"/>
    <property type="match status" value="1"/>
</dbReference>
<protein>
    <submittedName>
        <fullName evidence="8">Efflux RND transporter periplasmic adaptor subunit</fullName>
    </submittedName>
</protein>
<evidence type="ECO:0000259" key="5">
    <source>
        <dbReference type="Pfam" id="PF25917"/>
    </source>
</evidence>